<gene>
    <name evidence="2" type="ORF">RIMI_LOCUS22514191</name>
</gene>
<sequence>MAALATRPTLESMAALADYVTPQYAAVQFQARVSRQILQGIGEGTSGEDSEVAEPPRSSLVDLKAKGKNKARAPINRVGDALKSRSQGLSALSAPPQQIPSQSSFAVFDENAGAPLPGGLAATTDQPW</sequence>
<evidence type="ECO:0000313" key="2">
    <source>
        <dbReference type="EMBL" id="CAJ0967810.1"/>
    </source>
</evidence>
<protein>
    <submittedName>
        <fullName evidence="2">Uncharacterized protein</fullName>
    </submittedName>
</protein>
<feature type="region of interest" description="Disordered" evidence="1">
    <location>
        <begin position="64"/>
        <end position="128"/>
    </location>
</feature>
<name>A0ABN9MM02_9NEOB</name>
<accession>A0ABN9MM02</accession>
<dbReference type="EMBL" id="CAUEEQ010078617">
    <property type="protein sequence ID" value="CAJ0967810.1"/>
    <property type="molecule type" value="Genomic_DNA"/>
</dbReference>
<keyword evidence="3" id="KW-1185">Reference proteome</keyword>
<dbReference type="Proteomes" id="UP001176940">
    <property type="component" value="Unassembled WGS sequence"/>
</dbReference>
<feature type="compositionally biased region" description="Low complexity" evidence="1">
    <location>
        <begin position="90"/>
        <end position="122"/>
    </location>
</feature>
<reference evidence="2" key="1">
    <citation type="submission" date="2023-07" db="EMBL/GenBank/DDBJ databases">
        <authorList>
            <person name="Stuckert A."/>
        </authorList>
    </citation>
    <scope>NUCLEOTIDE SEQUENCE</scope>
</reference>
<proteinExistence type="predicted"/>
<comment type="caution">
    <text evidence="2">The sequence shown here is derived from an EMBL/GenBank/DDBJ whole genome shotgun (WGS) entry which is preliminary data.</text>
</comment>
<organism evidence="2 3">
    <name type="scientific">Ranitomeya imitator</name>
    <name type="common">mimic poison frog</name>
    <dbReference type="NCBI Taxonomy" id="111125"/>
    <lineage>
        <taxon>Eukaryota</taxon>
        <taxon>Metazoa</taxon>
        <taxon>Chordata</taxon>
        <taxon>Craniata</taxon>
        <taxon>Vertebrata</taxon>
        <taxon>Euteleostomi</taxon>
        <taxon>Amphibia</taxon>
        <taxon>Batrachia</taxon>
        <taxon>Anura</taxon>
        <taxon>Neobatrachia</taxon>
        <taxon>Hyloidea</taxon>
        <taxon>Dendrobatidae</taxon>
        <taxon>Dendrobatinae</taxon>
        <taxon>Ranitomeya</taxon>
    </lineage>
</organism>
<evidence type="ECO:0000313" key="3">
    <source>
        <dbReference type="Proteomes" id="UP001176940"/>
    </source>
</evidence>
<evidence type="ECO:0000256" key="1">
    <source>
        <dbReference type="SAM" id="MobiDB-lite"/>
    </source>
</evidence>